<dbReference type="Proteomes" id="UP000320338">
    <property type="component" value="Unassembled WGS sequence"/>
</dbReference>
<dbReference type="GO" id="GO:0003677">
    <property type="term" value="F:DNA binding"/>
    <property type="evidence" value="ECO:0007669"/>
    <property type="project" value="UniProtKB-KW"/>
</dbReference>
<dbReference type="Pfam" id="PF00196">
    <property type="entry name" value="GerE"/>
    <property type="match status" value="1"/>
</dbReference>
<name>A0A4Y3WPG3_9PSEU</name>
<evidence type="ECO:0000313" key="6">
    <source>
        <dbReference type="EMBL" id="GEC20753.1"/>
    </source>
</evidence>
<dbReference type="InterPro" id="IPR000792">
    <property type="entry name" value="Tscrpt_reg_LuxR_C"/>
</dbReference>
<feature type="domain" description="HTH luxR-type" evidence="5">
    <location>
        <begin position="800"/>
        <end position="865"/>
    </location>
</feature>
<dbReference type="PROSITE" id="PS50043">
    <property type="entry name" value="HTH_LUXR_2"/>
    <property type="match status" value="1"/>
</dbReference>
<evidence type="ECO:0000313" key="7">
    <source>
        <dbReference type="Proteomes" id="UP000320338"/>
    </source>
</evidence>
<keyword evidence="1" id="KW-0805">Transcription regulation</keyword>
<proteinExistence type="predicted"/>
<dbReference type="GO" id="GO:0006355">
    <property type="term" value="P:regulation of DNA-templated transcription"/>
    <property type="evidence" value="ECO:0007669"/>
    <property type="project" value="InterPro"/>
</dbReference>
<dbReference type="CDD" id="cd06170">
    <property type="entry name" value="LuxR_C_like"/>
    <property type="match status" value="1"/>
</dbReference>
<sequence length="869" mass="87854">MATATAARPLPALPPGGVALARRVGERPGAPLVATVLGPGGTGKTMLLDALARLYSDAGVPVVRHDAATPLDPSAAVLVDDAHLLPPDRLDALRALARTDGARVVLAHRPWPRPDGLAELSAGVGARRTVAVVGHLDRAAVAERLAARLGAAAPASMVELVHRQSGGLPALVDLVTQGLLDGGRVDLARPERFAAPERITVSTALAERLRHRVDALPPQVQELLTVLAHGAPLDGDVLARLLAPGVELEEAVEAARATGLLTEGGELIPLIGALFVKLTPVLRTRDLHRRLAGIELERGGSVLAAGRRLLGTGASGAHIATVLCSAADEALAGSPALAAELLAAAVDAGAPRLAVAGRRAHALALAGDVGAALQTSDDALAAPDRADRDTAVVAAATALAHRGLPGRSVELLATLEPGRAVLAVPTLVVTGDLDGARAALAAADAAPGAGTLLEGAARMLGHGMVGAVTGSGAALSRLAQAAAMLEPVAAASLLPDTPAALTAVVAAVSGQPGVAESTLRRAIEGRHGGRIAVLRHRLLLAGVLVARGTLGPPAGLLDRVRRQQPPPEPRDALLAAACEVALARRRDDAAALATAWARARDALVRQPADLTLIPVLGELAVAAALLGEECWLAGPLEDLSAVLDRLGRPALWTAPLSWALLQAAVAADDPAAVRRHAADLAGTAAASPYAAVLAAAGRSWTAVLDGAPDVDELAGTGRRMAAVGLGREAAQLAGRAATTGTDRRTAAGLHALARHLSPATAADPTAGPGPADALGAGEHGATAALPDVPAVADRDAAGPGPVPDTRLTDREQEIGRLILAGLTYKQVGQRLYISAKTVEHYVARMRQRLGVTTRGEMFAVLQATLGDGG</sequence>
<dbReference type="InterPro" id="IPR027417">
    <property type="entry name" value="P-loop_NTPase"/>
</dbReference>
<dbReference type="PROSITE" id="PS00622">
    <property type="entry name" value="HTH_LUXR_1"/>
    <property type="match status" value="1"/>
</dbReference>
<gene>
    <name evidence="6" type="ORF">PHY01_30360</name>
</gene>
<dbReference type="InterPro" id="IPR036388">
    <property type="entry name" value="WH-like_DNA-bd_sf"/>
</dbReference>
<dbReference type="SMART" id="SM00421">
    <property type="entry name" value="HTH_LUXR"/>
    <property type="match status" value="1"/>
</dbReference>
<keyword evidence="3" id="KW-0804">Transcription</keyword>
<evidence type="ECO:0000256" key="4">
    <source>
        <dbReference type="SAM" id="MobiDB-lite"/>
    </source>
</evidence>
<dbReference type="AlphaFoldDB" id="A0A4Y3WPG3"/>
<keyword evidence="7" id="KW-1185">Reference proteome</keyword>
<dbReference type="SUPFAM" id="SSF46894">
    <property type="entry name" value="C-terminal effector domain of the bipartite response regulators"/>
    <property type="match status" value="1"/>
</dbReference>
<evidence type="ECO:0000256" key="2">
    <source>
        <dbReference type="ARBA" id="ARBA00023125"/>
    </source>
</evidence>
<dbReference type="InterPro" id="IPR016032">
    <property type="entry name" value="Sig_transdc_resp-reg_C-effctor"/>
</dbReference>
<dbReference type="PANTHER" id="PTHR44688">
    <property type="entry name" value="DNA-BINDING TRANSCRIPTIONAL ACTIVATOR DEVR_DOSR"/>
    <property type="match status" value="1"/>
</dbReference>
<accession>A0A4Y3WPG3</accession>
<feature type="region of interest" description="Disordered" evidence="4">
    <location>
        <begin position="759"/>
        <end position="778"/>
    </location>
</feature>
<keyword evidence="2" id="KW-0238">DNA-binding</keyword>
<dbReference type="Gene3D" id="1.10.10.10">
    <property type="entry name" value="Winged helix-like DNA-binding domain superfamily/Winged helix DNA-binding domain"/>
    <property type="match status" value="1"/>
</dbReference>
<evidence type="ECO:0000259" key="5">
    <source>
        <dbReference type="PROSITE" id="PS50043"/>
    </source>
</evidence>
<dbReference type="EMBL" id="BJNG01000023">
    <property type="protein sequence ID" value="GEC20753.1"/>
    <property type="molecule type" value="Genomic_DNA"/>
</dbReference>
<dbReference type="SUPFAM" id="SSF52540">
    <property type="entry name" value="P-loop containing nucleoside triphosphate hydrolases"/>
    <property type="match status" value="1"/>
</dbReference>
<reference evidence="6 7" key="1">
    <citation type="submission" date="2019-06" db="EMBL/GenBank/DDBJ databases">
        <title>Whole genome shotgun sequence of Pseudonocardia hydrocarbonoxydans NBRC 14498.</title>
        <authorList>
            <person name="Hosoyama A."/>
            <person name="Uohara A."/>
            <person name="Ohji S."/>
            <person name="Ichikawa N."/>
        </authorList>
    </citation>
    <scope>NUCLEOTIDE SEQUENCE [LARGE SCALE GENOMIC DNA]</scope>
    <source>
        <strain evidence="6 7">NBRC 14498</strain>
    </source>
</reference>
<dbReference type="RefSeq" id="WP_141279292.1">
    <property type="nucleotide sequence ID" value="NZ_BJNG01000023.1"/>
</dbReference>
<dbReference type="OrthoDB" id="4811808at2"/>
<evidence type="ECO:0000256" key="1">
    <source>
        <dbReference type="ARBA" id="ARBA00023015"/>
    </source>
</evidence>
<dbReference type="PRINTS" id="PR00038">
    <property type="entry name" value="HTHLUXR"/>
</dbReference>
<dbReference type="PANTHER" id="PTHR44688:SF16">
    <property type="entry name" value="DNA-BINDING TRANSCRIPTIONAL ACTIVATOR DEVR_DOSR"/>
    <property type="match status" value="1"/>
</dbReference>
<protein>
    <submittedName>
        <fullName evidence="6">Helix-turn-helix transcriptional regulator</fullName>
    </submittedName>
</protein>
<comment type="caution">
    <text evidence="6">The sequence shown here is derived from an EMBL/GenBank/DDBJ whole genome shotgun (WGS) entry which is preliminary data.</text>
</comment>
<organism evidence="6 7">
    <name type="scientific">Pseudonocardia hydrocarbonoxydans</name>
    <dbReference type="NCBI Taxonomy" id="76726"/>
    <lineage>
        <taxon>Bacteria</taxon>
        <taxon>Bacillati</taxon>
        <taxon>Actinomycetota</taxon>
        <taxon>Actinomycetes</taxon>
        <taxon>Pseudonocardiales</taxon>
        <taxon>Pseudonocardiaceae</taxon>
        <taxon>Pseudonocardia</taxon>
    </lineage>
</organism>
<evidence type="ECO:0000256" key="3">
    <source>
        <dbReference type="ARBA" id="ARBA00023163"/>
    </source>
</evidence>